<keyword evidence="11" id="KW-1133">Transmembrane helix</keyword>
<evidence type="ECO:0000256" key="13">
    <source>
        <dbReference type="ARBA" id="ARBA00023014"/>
    </source>
</evidence>
<dbReference type="GO" id="GO:0009535">
    <property type="term" value="C:chloroplast thylakoid membrane"/>
    <property type="evidence" value="ECO:0007669"/>
    <property type="project" value="UniProtKB-SubCell"/>
</dbReference>
<evidence type="ECO:0000259" key="18">
    <source>
        <dbReference type="PROSITE" id="PS51296"/>
    </source>
</evidence>
<dbReference type="InterPro" id="IPR014349">
    <property type="entry name" value="Rieske_Fe-S_prot"/>
</dbReference>
<evidence type="ECO:0000256" key="5">
    <source>
        <dbReference type="ARBA" id="ARBA00022692"/>
    </source>
</evidence>
<keyword evidence="5" id="KW-0812">Transmembrane</keyword>
<dbReference type="FunFam" id="2.102.10.10:FF:000007">
    <property type="entry name" value="Cytochrome b6-f complex iron-sulfur subunit"/>
    <property type="match status" value="1"/>
</dbReference>
<evidence type="ECO:0000256" key="1">
    <source>
        <dbReference type="ARBA" id="ARBA00004581"/>
    </source>
</evidence>
<comment type="subcellular location">
    <subcellularLocation>
        <location evidence="1">Plastid</location>
        <location evidence="1">Chloroplast thylakoid membrane</location>
        <topology evidence="1">Single-pass membrane protein</topology>
    </subcellularLocation>
</comment>
<dbReference type="Gene3D" id="2.102.10.10">
    <property type="entry name" value="Rieske [2Fe-2S] iron-sulphur domain"/>
    <property type="match status" value="1"/>
</dbReference>
<keyword evidence="10" id="KW-0249">Electron transport</keyword>
<dbReference type="InterPro" id="IPR017941">
    <property type="entry name" value="Rieske_2Fe-2S"/>
</dbReference>
<protein>
    <recommendedName>
        <fullName evidence="3">plastoquinol--plastocyanin reductase</fullName>
        <ecNumber evidence="3">7.1.1.6</ecNumber>
    </recommendedName>
</protein>
<comment type="similarity">
    <text evidence="2">Belongs to the Rieske iron-sulfur protein family.</text>
</comment>
<keyword evidence="7" id="KW-0479">Metal-binding</keyword>
<dbReference type="InterPro" id="IPR036922">
    <property type="entry name" value="Rieske_2Fe-2S_sf"/>
</dbReference>
<dbReference type="InterPro" id="IPR005805">
    <property type="entry name" value="Rieske_Fe-S_prot_C"/>
</dbReference>
<evidence type="ECO:0000313" key="20">
    <source>
        <dbReference type="Proteomes" id="UP001177003"/>
    </source>
</evidence>
<evidence type="ECO:0000313" key="19">
    <source>
        <dbReference type="EMBL" id="CAI9295161.1"/>
    </source>
</evidence>
<evidence type="ECO:0000256" key="17">
    <source>
        <dbReference type="ARBA" id="ARBA00047828"/>
    </source>
</evidence>
<evidence type="ECO:0000256" key="9">
    <source>
        <dbReference type="ARBA" id="ARBA00022967"/>
    </source>
</evidence>
<dbReference type="Proteomes" id="UP001177003">
    <property type="component" value="Chromosome 7"/>
</dbReference>
<accession>A0AA35ZME9</accession>
<organism evidence="19 20">
    <name type="scientific">Lactuca saligna</name>
    <name type="common">Willowleaf lettuce</name>
    <dbReference type="NCBI Taxonomy" id="75948"/>
    <lineage>
        <taxon>Eukaryota</taxon>
        <taxon>Viridiplantae</taxon>
        <taxon>Streptophyta</taxon>
        <taxon>Embryophyta</taxon>
        <taxon>Tracheophyta</taxon>
        <taxon>Spermatophyta</taxon>
        <taxon>Magnoliopsida</taxon>
        <taxon>eudicotyledons</taxon>
        <taxon>Gunneridae</taxon>
        <taxon>Pentapetalae</taxon>
        <taxon>asterids</taxon>
        <taxon>campanulids</taxon>
        <taxon>Asterales</taxon>
        <taxon>Asteraceae</taxon>
        <taxon>Cichorioideae</taxon>
        <taxon>Cichorieae</taxon>
        <taxon>Lactucinae</taxon>
        <taxon>Lactuca</taxon>
    </lineage>
</organism>
<keyword evidence="15" id="KW-1015">Disulfide bond</keyword>
<evidence type="ECO:0000256" key="10">
    <source>
        <dbReference type="ARBA" id="ARBA00022982"/>
    </source>
</evidence>
<evidence type="ECO:0000256" key="14">
    <source>
        <dbReference type="ARBA" id="ARBA00023136"/>
    </source>
</evidence>
<keyword evidence="13" id="KW-0411">Iron-sulfur</keyword>
<keyword evidence="20" id="KW-1185">Reference proteome</keyword>
<sequence length="232" mass="25191">MAALTIPPANSQCCSSKNGLFSPTKGLTAKSARFETAVTEKGMKVTCQASASIGADVVSVMERRKLMNLLLFGAIGLPAAGMLAPYTTRPSSATWEGGINARDEIGNNIIASEWVNTHTPGDKTLTQGLKGDPTYLIVENNKSIATYGINSVCTHLGCIVPWNTVEKKFMCPCHGSQFDNYGKLIKGPASMSLELARVEIDDDRVVFGQWTETDFRTRDDDDDDDDDATWWS</sequence>
<dbReference type="PRINTS" id="PR00162">
    <property type="entry name" value="RIESKE"/>
</dbReference>
<evidence type="ECO:0000256" key="12">
    <source>
        <dbReference type="ARBA" id="ARBA00023004"/>
    </source>
</evidence>
<comment type="catalytic activity">
    <reaction evidence="17">
        <text>2 oxidized [plastocyanin] + a plastoquinol + 2 H(+)(in) = 2 reduced [plastocyanin] + a plastoquinone + 4 H(+)(out)</text>
        <dbReference type="Rhea" id="RHEA:22148"/>
        <dbReference type="Rhea" id="RHEA-COMP:9561"/>
        <dbReference type="Rhea" id="RHEA-COMP:9562"/>
        <dbReference type="Rhea" id="RHEA-COMP:10039"/>
        <dbReference type="Rhea" id="RHEA-COMP:10040"/>
        <dbReference type="ChEBI" id="CHEBI:15378"/>
        <dbReference type="ChEBI" id="CHEBI:17757"/>
        <dbReference type="ChEBI" id="CHEBI:29036"/>
        <dbReference type="ChEBI" id="CHEBI:49552"/>
        <dbReference type="ChEBI" id="CHEBI:62192"/>
        <dbReference type="EC" id="7.1.1.6"/>
    </reaction>
</comment>
<dbReference type="AlphaFoldDB" id="A0AA35ZME9"/>
<keyword evidence="9" id="KW-1278">Translocase</keyword>
<reference evidence="19" key="1">
    <citation type="submission" date="2023-04" db="EMBL/GenBank/DDBJ databases">
        <authorList>
            <person name="Vijverberg K."/>
            <person name="Xiong W."/>
            <person name="Schranz E."/>
        </authorList>
    </citation>
    <scope>NUCLEOTIDE SEQUENCE</scope>
</reference>
<dbReference type="PANTHER" id="PTHR10134">
    <property type="entry name" value="CYTOCHROME B-C1 COMPLEX SUBUNIT RIESKE, MITOCHONDRIAL"/>
    <property type="match status" value="1"/>
</dbReference>
<evidence type="ECO:0000256" key="8">
    <source>
        <dbReference type="ARBA" id="ARBA00022946"/>
    </source>
</evidence>
<evidence type="ECO:0000256" key="16">
    <source>
        <dbReference type="ARBA" id="ARBA00034078"/>
    </source>
</evidence>
<comment type="cofactor">
    <cofactor evidence="16">
        <name>[2Fe-2S] cluster</name>
        <dbReference type="ChEBI" id="CHEBI:190135"/>
    </cofactor>
</comment>
<dbReference type="EC" id="7.1.1.6" evidence="3"/>
<feature type="domain" description="Rieske" evidence="18">
    <location>
        <begin position="111"/>
        <end position="207"/>
    </location>
</feature>
<evidence type="ECO:0000256" key="3">
    <source>
        <dbReference type="ARBA" id="ARBA00012952"/>
    </source>
</evidence>
<evidence type="ECO:0000256" key="6">
    <source>
        <dbReference type="ARBA" id="ARBA00022714"/>
    </source>
</evidence>
<evidence type="ECO:0000256" key="15">
    <source>
        <dbReference type="ARBA" id="ARBA00023157"/>
    </source>
</evidence>
<keyword evidence="4" id="KW-0813">Transport</keyword>
<keyword evidence="14" id="KW-0472">Membrane</keyword>
<name>A0AA35ZME9_LACSI</name>
<keyword evidence="8" id="KW-0809">Transit peptide</keyword>
<proteinExistence type="inferred from homology"/>
<dbReference type="NCBIfam" id="NF010001">
    <property type="entry name" value="PRK13474.1"/>
    <property type="match status" value="1"/>
</dbReference>
<dbReference type="GO" id="GO:0046872">
    <property type="term" value="F:metal ion binding"/>
    <property type="evidence" value="ECO:0007669"/>
    <property type="project" value="UniProtKB-KW"/>
</dbReference>
<dbReference type="SUPFAM" id="SSF50022">
    <property type="entry name" value="ISP domain"/>
    <property type="match status" value="1"/>
</dbReference>
<dbReference type="PROSITE" id="PS51296">
    <property type="entry name" value="RIESKE"/>
    <property type="match status" value="1"/>
</dbReference>
<keyword evidence="6" id="KW-0001">2Fe-2S</keyword>
<dbReference type="Pfam" id="PF25471">
    <property type="entry name" value="TM_PetC"/>
    <property type="match status" value="1"/>
</dbReference>
<dbReference type="EMBL" id="OX465083">
    <property type="protein sequence ID" value="CAI9295161.1"/>
    <property type="molecule type" value="Genomic_DNA"/>
</dbReference>
<evidence type="ECO:0000256" key="2">
    <source>
        <dbReference type="ARBA" id="ARBA00010651"/>
    </source>
</evidence>
<dbReference type="Gene3D" id="1.20.5.700">
    <property type="entry name" value="Single helix bin"/>
    <property type="match status" value="1"/>
</dbReference>
<dbReference type="InterPro" id="IPR057415">
    <property type="entry name" value="TM_PetC"/>
</dbReference>
<gene>
    <name evidence="19" type="ORF">LSALG_LOCUS34115</name>
</gene>
<dbReference type="GO" id="GO:0051537">
    <property type="term" value="F:2 iron, 2 sulfur cluster binding"/>
    <property type="evidence" value="ECO:0007669"/>
    <property type="project" value="UniProtKB-KW"/>
</dbReference>
<dbReference type="Pfam" id="PF00355">
    <property type="entry name" value="Rieske"/>
    <property type="match status" value="1"/>
</dbReference>
<keyword evidence="12" id="KW-0408">Iron</keyword>
<dbReference type="GO" id="GO:0009496">
    <property type="term" value="F:plastoquinol--plastocyanin reductase activity"/>
    <property type="evidence" value="ECO:0007669"/>
    <property type="project" value="UniProtKB-EC"/>
</dbReference>
<evidence type="ECO:0000256" key="11">
    <source>
        <dbReference type="ARBA" id="ARBA00022989"/>
    </source>
</evidence>
<evidence type="ECO:0000256" key="4">
    <source>
        <dbReference type="ARBA" id="ARBA00022448"/>
    </source>
</evidence>
<evidence type="ECO:0000256" key="7">
    <source>
        <dbReference type="ARBA" id="ARBA00022723"/>
    </source>
</evidence>